<dbReference type="GeneID" id="106816449"/>
<keyword evidence="2" id="KW-1185">Reference proteome</keyword>
<evidence type="ECO:0000259" key="1">
    <source>
        <dbReference type="PROSITE" id="PS50526"/>
    </source>
</evidence>
<accession>A0ABM1EWI4</accession>
<feature type="domain" description="RdRp catalytic" evidence="1">
    <location>
        <begin position="22"/>
        <end position="215"/>
    </location>
</feature>
<gene>
    <name evidence="3" type="primary">LOC106816449</name>
</gene>
<organism evidence="2 3">
    <name type="scientific">Priapulus caudatus</name>
    <name type="common">Priapulid worm</name>
    <dbReference type="NCBI Taxonomy" id="37621"/>
    <lineage>
        <taxon>Eukaryota</taxon>
        <taxon>Metazoa</taxon>
        <taxon>Ecdysozoa</taxon>
        <taxon>Scalidophora</taxon>
        <taxon>Priapulida</taxon>
        <taxon>Priapulimorpha</taxon>
        <taxon>Priapulimorphida</taxon>
        <taxon>Priapulidae</taxon>
        <taxon>Priapulus</taxon>
    </lineage>
</organism>
<dbReference type="Proteomes" id="UP000695022">
    <property type="component" value="Unplaced"/>
</dbReference>
<evidence type="ECO:0000313" key="2">
    <source>
        <dbReference type="Proteomes" id="UP000695022"/>
    </source>
</evidence>
<dbReference type="InterPro" id="IPR014023">
    <property type="entry name" value="Mononeg_RNA_pol_cat"/>
</dbReference>
<reference evidence="3" key="1">
    <citation type="submission" date="2025-08" db="UniProtKB">
        <authorList>
            <consortium name="RefSeq"/>
        </authorList>
    </citation>
    <scope>IDENTIFICATION</scope>
</reference>
<sequence length="269" mass="30406">MKSEETKKKKVSFQQCPIGDHVFATISVDFQSWGNMNRGEYIKILGKRMDELCGYRYLFQSTHKIFSESVVYLADGFHDVVFPERHGKCSLYRETSEMDYGEHCHIGQRGGLEGLAQYQWTIFSTIIFDMVLSRYGYKIPNTWTREQCLNPDFPAEEMVDGKLTDGSRLAIERKVRGILQDLRSTFMGFGHNLKLEETWISDSVCTYGKDIMVEGVLVPFSMKKAAKSNPSCNEMFHTIDNLVAAVSSSVSGACYYSSSVVPAAIVSLV</sequence>
<evidence type="ECO:0000313" key="3">
    <source>
        <dbReference type="RefSeq" id="XP_014676555.1"/>
    </source>
</evidence>
<dbReference type="PROSITE" id="PS50526">
    <property type="entry name" value="RDRP_SSRNA_NEG_NONSEG"/>
    <property type="match status" value="1"/>
</dbReference>
<name>A0ABM1EWI4_PRICU</name>
<dbReference type="Pfam" id="PF00946">
    <property type="entry name" value="Mononeg_RNA_pol"/>
    <property type="match status" value="1"/>
</dbReference>
<protein>
    <submittedName>
        <fullName evidence="3">Uncharacterized protein LOC106816449</fullName>
    </submittedName>
</protein>
<dbReference type="RefSeq" id="XP_014676555.1">
    <property type="nucleotide sequence ID" value="XM_014821069.1"/>
</dbReference>
<proteinExistence type="predicted"/>